<dbReference type="InterPro" id="IPR039430">
    <property type="entry name" value="Thymidylate_kin-like_dom"/>
</dbReference>
<evidence type="ECO:0000256" key="12">
    <source>
        <dbReference type="ARBA" id="ARBA00023136"/>
    </source>
</evidence>
<evidence type="ECO:0000256" key="9">
    <source>
        <dbReference type="ARBA" id="ARBA00022777"/>
    </source>
</evidence>
<feature type="transmembrane region" description="Helical" evidence="16">
    <location>
        <begin position="234"/>
        <end position="253"/>
    </location>
</feature>
<evidence type="ECO:0000256" key="1">
    <source>
        <dbReference type="ARBA" id="ARBA00004651"/>
    </source>
</evidence>
<dbReference type="InterPro" id="IPR018095">
    <property type="entry name" value="Thymidylate_kin_CS"/>
</dbReference>
<evidence type="ECO:0000259" key="17">
    <source>
        <dbReference type="PROSITE" id="PS50850"/>
    </source>
</evidence>
<dbReference type="PANTHER" id="PTHR10344:SF4">
    <property type="entry name" value="UMP-CMP KINASE 2, MITOCHONDRIAL"/>
    <property type="match status" value="1"/>
</dbReference>
<comment type="subcellular location">
    <subcellularLocation>
        <location evidence="1">Cell membrane</location>
        <topology evidence="1">Multi-pass membrane protein</topology>
    </subcellularLocation>
</comment>
<evidence type="ECO:0000313" key="18">
    <source>
        <dbReference type="EMBL" id="GLU50495.1"/>
    </source>
</evidence>
<dbReference type="GO" id="GO:0006227">
    <property type="term" value="P:dUDP biosynthetic process"/>
    <property type="evidence" value="ECO:0007669"/>
    <property type="project" value="TreeGrafter"/>
</dbReference>
<dbReference type="GO" id="GO:0006235">
    <property type="term" value="P:dTTP biosynthetic process"/>
    <property type="evidence" value="ECO:0007669"/>
    <property type="project" value="UniProtKB-UniRule"/>
</dbReference>
<dbReference type="SUPFAM" id="SSF52540">
    <property type="entry name" value="P-loop containing nucleoside triphosphate hydrolases"/>
    <property type="match status" value="1"/>
</dbReference>
<evidence type="ECO:0000256" key="14">
    <source>
        <dbReference type="ARBA" id="ARBA00057735"/>
    </source>
</evidence>
<feature type="transmembrane region" description="Helical" evidence="16">
    <location>
        <begin position="77"/>
        <end position="95"/>
    </location>
</feature>
<dbReference type="Gene3D" id="1.20.1250.20">
    <property type="entry name" value="MFS general substrate transporter like domains"/>
    <property type="match status" value="2"/>
</dbReference>
<proteinExistence type="inferred from homology"/>
<evidence type="ECO:0000256" key="8">
    <source>
        <dbReference type="ARBA" id="ARBA00022741"/>
    </source>
</evidence>
<dbReference type="PANTHER" id="PTHR10344">
    <property type="entry name" value="THYMIDYLATE KINASE"/>
    <property type="match status" value="1"/>
</dbReference>
<keyword evidence="12 16" id="KW-0472">Membrane</keyword>
<dbReference type="InterPro" id="IPR020846">
    <property type="entry name" value="MFS_dom"/>
</dbReference>
<dbReference type="Proteomes" id="UP001165092">
    <property type="component" value="Unassembled WGS sequence"/>
</dbReference>
<feature type="transmembrane region" description="Helical" evidence="16">
    <location>
        <begin position="140"/>
        <end position="173"/>
    </location>
</feature>
<feature type="transmembrane region" description="Helical" evidence="16">
    <location>
        <begin position="265"/>
        <end position="285"/>
    </location>
</feature>
<dbReference type="PROSITE" id="PS50850">
    <property type="entry name" value="MFS"/>
    <property type="match status" value="1"/>
</dbReference>
<keyword evidence="8 15" id="KW-0547">Nucleotide-binding</keyword>
<comment type="caution">
    <text evidence="18">The sequence shown here is derived from an EMBL/GenBank/DDBJ whole genome shotgun (WGS) entry which is preliminary data.</text>
</comment>
<dbReference type="InterPro" id="IPR036259">
    <property type="entry name" value="MFS_trans_sf"/>
</dbReference>
<sequence>MLSSRPFRRLWTSLALSSLGDWLSLLALVSLAAILTQDSGPTAQYFAISGVIALKLLPAVLLSPVADALTDRLDRRLTMAVATVVRGLLYLSIPLVGRLDWLLIANFLAECVALFWGPAKDSAAADLVPQDKRRQADRAGLLAAYGSAPVAALLFAVLSALSLTLGGLLPVLGATAADLALYAGGVTFLVAASVVWGVPVPERTDHDEEDGQRSLPRVLWDGVRFSGTTPLARGLLLGMLGAFAAAGMVVGVARVLVAGLGAGNAGFAVVFGALFAGALVGLATGHRLVRRISRRRLFGLALGTSGIALLVAGLVPDLVLTAVLVAVAGLGAGAAWRIGLTLLGDELEEDIRSRTFAFLYAAAGVKLLAAAVVAPLLAALIGSHTLAVGTLAYDFRGADGVLLIAAVVLLVVAFVAQRQVDDERDVSLLAEVTAALRGAPARPDPALTTHRGLFLVLEGGEGAGKSTQTRQLAIWLREEGFDVLTTREPGATKVGMRLRALLLDKENTGMSPRAEALLYAADRAEHVDSVIRPALERGAIVISDRYVDSTLAYQGAGRELVGDEIKALNGWATGELVPDLTILLDLPVGQGMQRHGRPADRLEAEPDEFHERVRKGFSALAEREPERYLVLDAQDAQATITRAIRRRVRPLLPDPVPGDAEEITGMIPIIRD</sequence>
<dbReference type="EC" id="2.7.4.9" evidence="3 15"/>
<protein>
    <recommendedName>
        <fullName evidence="4 15">Thymidylate kinase</fullName>
        <ecNumber evidence="3 15">2.7.4.9</ecNumber>
    </recommendedName>
    <alternativeName>
        <fullName evidence="15">dTMP kinase</fullName>
    </alternativeName>
</protein>
<evidence type="ECO:0000256" key="2">
    <source>
        <dbReference type="ARBA" id="ARBA00009776"/>
    </source>
</evidence>
<comment type="catalytic activity">
    <reaction evidence="13 15">
        <text>dTMP + ATP = dTDP + ADP</text>
        <dbReference type="Rhea" id="RHEA:13517"/>
        <dbReference type="ChEBI" id="CHEBI:30616"/>
        <dbReference type="ChEBI" id="CHEBI:58369"/>
        <dbReference type="ChEBI" id="CHEBI:63528"/>
        <dbReference type="ChEBI" id="CHEBI:456216"/>
        <dbReference type="EC" id="2.7.4.9"/>
    </reaction>
</comment>
<keyword evidence="6 16" id="KW-0812">Transmembrane</keyword>
<dbReference type="InterPro" id="IPR027417">
    <property type="entry name" value="P-loop_NTPase"/>
</dbReference>
<dbReference type="InterPro" id="IPR018094">
    <property type="entry name" value="Thymidylate_kinase"/>
</dbReference>
<feature type="domain" description="Major facilitator superfamily (MFS) profile" evidence="17">
    <location>
        <begin position="10"/>
        <end position="424"/>
    </location>
</feature>
<keyword evidence="9 15" id="KW-0418">Kinase</keyword>
<feature type="transmembrane region" description="Helical" evidence="16">
    <location>
        <begin position="101"/>
        <end position="119"/>
    </location>
</feature>
<evidence type="ECO:0000256" key="3">
    <source>
        <dbReference type="ARBA" id="ARBA00012980"/>
    </source>
</evidence>
<dbReference type="GO" id="GO:0004798">
    <property type="term" value="F:dTMP kinase activity"/>
    <property type="evidence" value="ECO:0007669"/>
    <property type="project" value="UniProtKB-UniRule"/>
</dbReference>
<name>A0A9W6ULX3_9ACTN</name>
<dbReference type="EMBL" id="BSQG01000017">
    <property type="protein sequence ID" value="GLU50495.1"/>
    <property type="molecule type" value="Genomic_DNA"/>
</dbReference>
<evidence type="ECO:0000256" key="11">
    <source>
        <dbReference type="ARBA" id="ARBA00022989"/>
    </source>
</evidence>
<evidence type="ECO:0000256" key="5">
    <source>
        <dbReference type="ARBA" id="ARBA00022679"/>
    </source>
</evidence>
<dbReference type="CDD" id="cd01672">
    <property type="entry name" value="TMPK"/>
    <property type="match status" value="1"/>
</dbReference>
<feature type="transmembrane region" description="Helical" evidence="16">
    <location>
        <begin position="42"/>
        <end position="65"/>
    </location>
</feature>
<dbReference type="GO" id="GO:0005886">
    <property type="term" value="C:plasma membrane"/>
    <property type="evidence" value="ECO:0007669"/>
    <property type="project" value="UniProtKB-SubCell"/>
</dbReference>
<dbReference type="InterPro" id="IPR011701">
    <property type="entry name" value="MFS"/>
</dbReference>
<feature type="transmembrane region" description="Helical" evidence="16">
    <location>
        <begin position="179"/>
        <end position="198"/>
    </location>
</feature>
<feature type="transmembrane region" description="Helical" evidence="16">
    <location>
        <begin position="297"/>
        <end position="315"/>
    </location>
</feature>
<evidence type="ECO:0000313" key="19">
    <source>
        <dbReference type="Proteomes" id="UP001165092"/>
    </source>
</evidence>
<evidence type="ECO:0000256" key="7">
    <source>
        <dbReference type="ARBA" id="ARBA00022727"/>
    </source>
</evidence>
<evidence type="ECO:0000256" key="4">
    <source>
        <dbReference type="ARBA" id="ARBA00017144"/>
    </source>
</evidence>
<evidence type="ECO:0000256" key="15">
    <source>
        <dbReference type="HAMAP-Rule" id="MF_00165"/>
    </source>
</evidence>
<dbReference type="HAMAP" id="MF_00165">
    <property type="entry name" value="Thymidylate_kinase"/>
    <property type="match status" value="1"/>
</dbReference>
<feature type="transmembrane region" description="Helical" evidence="16">
    <location>
        <begin position="321"/>
        <end position="344"/>
    </location>
</feature>
<dbReference type="Gene3D" id="3.40.50.300">
    <property type="entry name" value="P-loop containing nucleotide triphosphate hydrolases"/>
    <property type="match status" value="1"/>
</dbReference>
<keyword evidence="11 16" id="KW-1133">Transmembrane helix</keyword>
<feature type="transmembrane region" description="Helical" evidence="16">
    <location>
        <begin position="356"/>
        <end position="380"/>
    </location>
</feature>
<keyword evidence="19" id="KW-1185">Reference proteome</keyword>
<gene>
    <name evidence="15" type="primary">tmk</name>
    <name evidence="18" type="ORF">Nans01_48460</name>
</gene>
<organism evidence="18 19">
    <name type="scientific">Nocardiopsis ansamitocini</name>
    <dbReference type="NCBI Taxonomy" id="1670832"/>
    <lineage>
        <taxon>Bacteria</taxon>
        <taxon>Bacillati</taxon>
        <taxon>Actinomycetota</taxon>
        <taxon>Actinomycetes</taxon>
        <taxon>Streptosporangiales</taxon>
        <taxon>Nocardiopsidaceae</taxon>
        <taxon>Nocardiopsis</taxon>
    </lineage>
</organism>
<dbReference type="AlphaFoldDB" id="A0A9W6ULX3"/>
<evidence type="ECO:0000256" key="6">
    <source>
        <dbReference type="ARBA" id="ARBA00022692"/>
    </source>
</evidence>
<comment type="function">
    <text evidence="14 15">Phosphorylation of dTMP to form dTDP in both de novo and salvage pathways of dTTP synthesis.</text>
</comment>
<keyword evidence="10 15" id="KW-0067">ATP-binding</keyword>
<dbReference type="FunFam" id="3.40.50.300:FF:000225">
    <property type="entry name" value="Thymidylate kinase"/>
    <property type="match status" value="1"/>
</dbReference>
<dbReference type="GO" id="GO:0005524">
    <property type="term" value="F:ATP binding"/>
    <property type="evidence" value="ECO:0007669"/>
    <property type="project" value="UniProtKB-UniRule"/>
</dbReference>
<comment type="similarity">
    <text evidence="2 15">Belongs to the thymidylate kinase family.</text>
</comment>
<dbReference type="GO" id="GO:0006233">
    <property type="term" value="P:dTDP biosynthetic process"/>
    <property type="evidence" value="ECO:0007669"/>
    <property type="project" value="InterPro"/>
</dbReference>
<keyword evidence="5 15" id="KW-0808">Transferase</keyword>
<dbReference type="GO" id="GO:0005829">
    <property type="term" value="C:cytosol"/>
    <property type="evidence" value="ECO:0007669"/>
    <property type="project" value="TreeGrafter"/>
</dbReference>
<dbReference type="PROSITE" id="PS01331">
    <property type="entry name" value="THYMIDYLATE_KINASE"/>
    <property type="match status" value="1"/>
</dbReference>
<evidence type="ECO:0000256" key="10">
    <source>
        <dbReference type="ARBA" id="ARBA00022840"/>
    </source>
</evidence>
<dbReference type="Pfam" id="PF07690">
    <property type="entry name" value="MFS_1"/>
    <property type="match status" value="1"/>
</dbReference>
<dbReference type="GO" id="GO:0022857">
    <property type="term" value="F:transmembrane transporter activity"/>
    <property type="evidence" value="ECO:0007669"/>
    <property type="project" value="InterPro"/>
</dbReference>
<feature type="binding site" evidence="15">
    <location>
        <begin position="459"/>
        <end position="466"/>
    </location>
    <ligand>
        <name>ATP</name>
        <dbReference type="ChEBI" id="CHEBI:30616"/>
    </ligand>
</feature>
<dbReference type="Pfam" id="PF02223">
    <property type="entry name" value="Thymidylate_kin"/>
    <property type="match status" value="1"/>
</dbReference>
<keyword evidence="7 15" id="KW-0545">Nucleotide biosynthesis</keyword>
<reference evidence="18" key="1">
    <citation type="submission" date="2023-02" db="EMBL/GenBank/DDBJ databases">
        <title>Nocardiopsis ansamitocini NBRC 112285.</title>
        <authorList>
            <person name="Ichikawa N."/>
            <person name="Sato H."/>
            <person name="Tonouchi N."/>
        </authorList>
    </citation>
    <scope>NUCLEOTIDE SEQUENCE</scope>
    <source>
        <strain evidence="18">NBRC 112285</strain>
    </source>
</reference>
<accession>A0A9W6ULX3</accession>
<dbReference type="NCBIfam" id="TIGR00041">
    <property type="entry name" value="DTMP_kinase"/>
    <property type="match status" value="1"/>
</dbReference>
<dbReference type="SUPFAM" id="SSF103473">
    <property type="entry name" value="MFS general substrate transporter"/>
    <property type="match status" value="1"/>
</dbReference>
<feature type="transmembrane region" description="Helical" evidence="16">
    <location>
        <begin position="400"/>
        <end position="416"/>
    </location>
</feature>
<evidence type="ECO:0000256" key="13">
    <source>
        <dbReference type="ARBA" id="ARBA00048743"/>
    </source>
</evidence>
<evidence type="ECO:0000256" key="16">
    <source>
        <dbReference type="SAM" id="Phobius"/>
    </source>
</evidence>